<evidence type="ECO:0000313" key="3">
    <source>
        <dbReference type="Proteomes" id="UP000284451"/>
    </source>
</evidence>
<name>A0A443K281_9RHOB</name>
<protein>
    <submittedName>
        <fullName evidence="2">Uncharacterized protein</fullName>
    </submittedName>
</protein>
<reference evidence="2 3" key="2">
    <citation type="submission" date="2019-01" db="EMBL/GenBank/DDBJ databases">
        <authorList>
            <person name="Li Y."/>
        </authorList>
    </citation>
    <scope>NUCLEOTIDE SEQUENCE [LARGE SCALE GENOMIC DNA]</scope>
    <source>
        <strain evidence="2 3">07D10-4-3</strain>
    </source>
</reference>
<reference evidence="2 3" key="1">
    <citation type="submission" date="2019-01" db="EMBL/GenBank/DDBJ databases">
        <title>Sinorhodobacter populi sp. nov. isolated from the symptomatic bark tissue of Populus euramericana canker.</title>
        <authorList>
            <person name="Xu G."/>
        </authorList>
    </citation>
    <scope>NUCLEOTIDE SEQUENCE [LARGE SCALE GENOMIC DNA]</scope>
    <source>
        <strain evidence="2 3">07D10-4-3</strain>
    </source>
</reference>
<sequence>MSRGFFMLTDDRDSDLRLKAFSASYKGGKHVIRIEVEATNSYSFADAIEGLEGVQKGQRTPAPKPKKPSRVKPLALSPPRLALPGPADE</sequence>
<evidence type="ECO:0000256" key="1">
    <source>
        <dbReference type="SAM" id="MobiDB-lite"/>
    </source>
</evidence>
<accession>A0A443K281</accession>
<organism evidence="2 3">
    <name type="scientific">Paenirhodobacter populi</name>
    <dbReference type="NCBI Taxonomy" id="2306993"/>
    <lineage>
        <taxon>Bacteria</taxon>
        <taxon>Pseudomonadati</taxon>
        <taxon>Pseudomonadota</taxon>
        <taxon>Alphaproteobacteria</taxon>
        <taxon>Rhodobacterales</taxon>
        <taxon>Rhodobacter group</taxon>
        <taxon>Paenirhodobacter</taxon>
    </lineage>
</organism>
<feature type="region of interest" description="Disordered" evidence="1">
    <location>
        <begin position="53"/>
        <end position="89"/>
    </location>
</feature>
<feature type="compositionally biased region" description="Low complexity" evidence="1">
    <location>
        <begin position="73"/>
        <end position="89"/>
    </location>
</feature>
<gene>
    <name evidence="2" type="ORF">D2T29_19795</name>
</gene>
<dbReference type="AlphaFoldDB" id="A0A443K281"/>
<comment type="caution">
    <text evidence="2">The sequence shown here is derived from an EMBL/GenBank/DDBJ whole genome shotgun (WGS) entry which is preliminary data.</text>
</comment>
<proteinExistence type="predicted"/>
<dbReference type="EMBL" id="SAUY01000038">
    <property type="protein sequence ID" value="RWR26823.1"/>
    <property type="molecule type" value="Genomic_DNA"/>
</dbReference>
<evidence type="ECO:0000313" key="2">
    <source>
        <dbReference type="EMBL" id="RWR26823.1"/>
    </source>
</evidence>
<dbReference type="Proteomes" id="UP000284451">
    <property type="component" value="Unassembled WGS sequence"/>
</dbReference>
<dbReference type="RefSeq" id="WP_128233848.1">
    <property type="nucleotide sequence ID" value="NZ_SAUY01000038.1"/>
</dbReference>